<feature type="transmembrane region" description="Helical" evidence="5">
    <location>
        <begin position="142"/>
        <end position="162"/>
    </location>
</feature>
<accession>A0A413VMG1</accession>
<evidence type="ECO:0000313" key="6">
    <source>
        <dbReference type="EMBL" id="RHB34722.1"/>
    </source>
</evidence>
<feature type="transmembrane region" description="Helical" evidence="5">
    <location>
        <begin position="322"/>
        <end position="342"/>
    </location>
</feature>
<sequence>MPIKQNFIYNSILTLSQYIIAIIVFPYVSRVLGVNNIGIVGFIDNTINYFSLFALMGINLVGVREVAKSKFDDQELSLTYSKLLYLTGVLTTIVLCIYIVVILTVPQFKDYKTLFYIGVAKLISLSFVIEWFYRGVEKFKYIAVRGCVVKLLYVLLVFFLVIEKEDYIIYFILTVLMFVVNTVINILYARKWVRFSFACCWKINSLLKQVLVLGVYSILTSMYTTFNVMYLGLVSTTTQVGYYFTALKIYTIILGLFSAFTGVVMPRMSSLLAQNNRSEFDRIINISFNILVTFCVPIVIVSILIAPQIIELLSGTGYKGAILPMQIIMPLVLVVGVSQILVHQVLIPMRLDKIVLHASIIGCFTGLLFNVLFVEIYGSIGTAFVLVSSELLVTLYYVYKICQSKIVQIPWKLFLCNFLGAVPYLIVYYFCAELFYSFWTMLVSFLFASAVLFFVIQILFLKNEIILNLFHIKIINK</sequence>
<dbReference type="RefSeq" id="WP_122201649.1">
    <property type="nucleotide sequence ID" value="NZ_CABJFV010000008.1"/>
</dbReference>
<feature type="transmembrane region" description="Helical" evidence="5">
    <location>
        <begin position="114"/>
        <end position="133"/>
    </location>
</feature>
<organism evidence="6 7">
    <name type="scientific">Bacteroides nordii</name>
    <dbReference type="NCBI Taxonomy" id="291645"/>
    <lineage>
        <taxon>Bacteria</taxon>
        <taxon>Pseudomonadati</taxon>
        <taxon>Bacteroidota</taxon>
        <taxon>Bacteroidia</taxon>
        <taxon>Bacteroidales</taxon>
        <taxon>Bacteroidaceae</taxon>
        <taxon>Bacteroides</taxon>
    </lineage>
</organism>
<dbReference type="AlphaFoldDB" id="A0A413VMG1"/>
<proteinExistence type="predicted"/>
<feature type="transmembrane region" description="Helical" evidence="5">
    <location>
        <begin position="7"/>
        <end position="27"/>
    </location>
</feature>
<name>A0A413VMG1_9BACE</name>
<dbReference type="EMBL" id="QSGO01000008">
    <property type="protein sequence ID" value="RHB34722.1"/>
    <property type="molecule type" value="Genomic_DNA"/>
</dbReference>
<feature type="transmembrane region" description="Helical" evidence="5">
    <location>
        <begin position="83"/>
        <end position="108"/>
    </location>
</feature>
<comment type="caution">
    <text evidence="6">The sequence shown here is derived from an EMBL/GenBank/DDBJ whole genome shotgun (WGS) entry which is preliminary data.</text>
</comment>
<feature type="transmembrane region" description="Helical" evidence="5">
    <location>
        <begin position="47"/>
        <end position="63"/>
    </location>
</feature>
<dbReference type="GO" id="GO:0016020">
    <property type="term" value="C:membrane"/>
    <property type="evidence" value="ECO:0007669"/>
    <property type="project" value="UniProtKB-SubCell"/>
</dbReference>
<evidence type="ECO:0000256" key="1">
    <source>
        <dbReference type="ARBA" id="ARBA00004141"/>
    </source>
</evidence>
<dbReference type="PANTHER" id="PTHR43424">
    <property type="entry name" value="LOCUS PUTATIVE PROTEIN 1-RELATED"/>
    <property type="match status" value="1"/>
</dbReference>
<feature type="transmembrane region" description="Helical" evidence="5">
    <location>
        <begin position="242"/>
        <end position="265"/>
    </location>
</feature>
<keyword evidence="2 5" id="KW-0812">Transmembrane</keyword>
<evidence type="ECO:0000256" key="3">
    <source>
        <dbReference type="ARBA" id="ARBA00022989"/>
    </source>
</evidence>
<evidence type="ECO:0000313" key="7">
    <source>
        <dbReference type="Proteomes" id="UP000284379"/>
    </source>
</evidence>
<keyword evidence="3 5" id="KW-1133">Transmembrane helix</keyword>
<evidence type="ECO:0000256" key="5">
    <source>
        <dbReference type="SAM" id="Phobius"/>
    </source>
</evidence>
<dbReference type="Pfam" id="PF01943">
    <property type="entry name" value="Polysacc_synt"/>
    <property type="match status" value="1"/>
</dbReference>
<gene>
    <name evidence="6" type="ORF">DW888_12240</name>
</gene>
<protein>
    <submittedName>
        <fullName evidence="6">Flippase</fullName>
    </submittedName>
</protein>
<keyword evidence="4 5" id="KW-0472">Membrane</keyword>
<feature type="transmembrane region" description="Helical" evidence="5">
    <location>
        <begin position="354"/>
        <end position="374"/>
    </location>
</feature>
<feature type="transmembrane region" description="Helical" evidence="5">
    <location>
        <begin position="380"/>
        <end position="399"/>
    </location>
</feature>
<dbReference type="PANTHER" id="PTHR43424:SF1">
    <property type="entry name" value="LOCUS PUTATIVE PROTEIN 1-RELATED"/>
    <property type="match status" value="1"/>
</dbReference>
<feature type="transmembrane region" description="Helical" evidence="5">
    <location>
        <begin position="168"/>
        <end position="189"/>
    </location>
</feature>
<feature type="transmembrane region" description="Helical" evidence="5">
    <location>
        <begin position="286"/>
        <end position="310"/>
    </location>
</feature>
<reference evidence="6 7" key="1">
    <citation type="submission" date="2018-08" db="EMBL/GenBank/DDBJ databases">
        <title>A genome reference for cultivated species of the human gut microbiota.</title>
        <authorList>
            <person name="Zou Y."/>
            <person name="Xue W."/>
            <person name="Luo G."/>
        </authorList>
    </citation>
    <scope>NUCLEOTIDE SEQUENCE [LARGE SCALE GENOMIC DNA]</scope>
    <source>
        <strain evidence="6 7">AM40-30BH</strain>
    </source>
</reference>
<dbReference type="InterPro" id="IPR002797">
    <property type="entry name" value="Polysacc_synth"/>
</dbReference>
<dbReference type="InterPro" id="IPR052556">
    <property type="entry name" value="PolySynth_Transporter"/>
</dbReference>
<dbReference type="Proteomes" id="UP000284379">
    <property type="component" value="Unassembled WGS sequence"/>
</dbReference>
<feature type="transmembrane region" description="Helical" evidence="5">
    <location>
        <begin position="210"/>
        <end position="230"/>
    </location>
</feature>
<feature type="transmembrane region" description="Helical" evidence="5">
    <location>
        <begin position="436"/>
        <end position="461"/>
    </location>
</feature>
<evidence type="ECO:0000256" key="4">
    <source>
        <dbReference type="ARBA" id="ARBA00023136"/>
    </source>
</evidence>
<evidence type="ECO:0000256" key="2">
    <source>
        <dbReference type="ARBA" id="ARBA00022692"/>
    </source>
</evidence>
<feature type="transmembrane region" description="Helical" evidence="5">
    <location>
        <begin position="411"/>
        <end position="430"/>
    </location>
</feature>
<comment type="subcellular location">
    <subcellularLocation>
        <location evidence="1">Membrane</location>
        <topology evidence="1">Multi-pass membrane protein</topology>
    </subcellularLocation>
</comment>